<dbReference type="Gene3D" id="3.30.420.10">
    <property type="entry name" value="Ribonuclease H-like superfamily/Ribonuclease H"/>
    <property type="match status" value="1"/>
</dbReference>
<organism evidence="5 6">
    <name type="scientific">Flavimobilis rhizosphaerae</name>
    <dbReference type="NCBI Taxonomy" id="2775421"/>
    <lineage>
        <taxon>Bacteria</taxon>
        <taxon>Bacillati</taxon>
        <taxon>Actinomycetota</taxon>
        <taxon>Actinomycetes</taxon>
        <taxon>Micrococcales</taxon>
        <taxon>Jonesiaceae</taxon>
        <taxon>Flavimobilis</taxon>
    </lineage>
</organism>
<proteinExistence type="predicted"/>
<dbReference type="SUPFAM" id="SSF53098">
    <property type="entry name" value="Ribonuclease H-like"/>
    <property type="match status" value="1"/>
</dbReference>
<keyword evidence="2" id="KW-0378">Hydrolase</keyword>
<dbReference type="EMBL" id="JACZDF010000003">
    <property type="protein sequence ID" value="MBD9699283.1"/>
    <property type="molecule type" value="Genomic_DNA"/>
</dbReference>
<keyword evidence="3 5" id="KW-0269">Exonuclease</keyword>
<accession>A0ABR9DQL8</accession>
<dbReference type="Pfam" id="PF00929">
    <property type="entry name" value="RNase_T"/>
    <property type="match status" value="1"/>
</dbReference>
<keyword evidence="6" id="KW-1185">Reference proteome</keyword>
<evidence type="ECO:0000256" key="2">
    <source>
        <dbReference type="ARBA" id="ARBA00022801"/>
    </source>
</evidence>
<keyword evidence="1" id="KW-0540">Nuclease</keyword>
<gene>
    <name evidence="5" type="ORF">IGS67_07235</name>
</gene>
<evidence type="ECO:0000256" key="3">
    <source>
        <dbReference type="ARBA" id="ARBA00022839"/>
    </source>
</evidence>
<feature type="domain" description="Exonuclease" evidence="4">
    <location>
        <begin position="2"/>
        <end position="167"/>
    </location>
</feature>
<evidence type="ECO:0000313" key="6">
    <source>
        <dbReference type="Proteomes" id="UP000642107"/>
    </source>
</evidence>
<dbReference type="CDD" id="cd06127">
    <property type="entry name" value="DEDDh"/>
    <property type="match status" value="1"/>
</dbReference>
<evidence type="ECO:0000256" key="1">
    <source>
        <dbReference type="ARBA" id="ARBA00022722"/>
    </source>
</evidence>
<sequence length="210" mass="22035">MPYAVIDTETTGFSPAKGDRMLEIAVVRLDDAGEVLDTWETLLDPGRSVGATHVHGITAADVVGAPVFREVAAHVAGLLAGHVVVGHNVDFDLRFLSAELAAASVPFTLAGKLCTQRLAADYLPGPKRTLAVCCEQAGIVNDHAHSALGDTLATAELFAFYLRHHGGSPPWAAAVTRAAHALPGTDLFAALTAPPLPRTHTRTRTHSAAR</sequence>
<reference evidence="5 6" key="1">
    <citation type="submission" date="2020-09" db="EMBL/GenBank/DDBJ databases">
        <title>Flavimobilis rhizosphaerae sp. nov., isolated from rhizosphere soil of Spartina alterniflora.</title>
        <authorList>
            <person name="Hanqin C."/>
        </authorList>
    </citation>
    <scope>NUCLEOTIDE SEQUENCE [LARGE SCALE GENOMIC DNA]</scope>
    <source>
        <strain evidence="5 6">GY 10621</strain>
    </source>
</reference>
<dbReference type="InterPro" id="IPR012337">
    <property type="entry name" value="RNaseH-like_sf"/>
</dbReference>
<comment type="caution">
    <text evidence="5">The sequence shown here is derived from an EMBL/GenBank/DDBJ whole genome shotgun (WGS) entry which is preliminary data.</text>
</comment>
<evidence type="ECO:0000259" key="4">
    <source>
        <dbReference type="SMART" id="SM00479"/>
    </source>
</evidence>
<name>A0ABR9DQL8_9MICO</name>
<dbReference type="PANTHER" id="PTHR30231:SF4">
    <property type="entry name" value="PROTEIN NEN2"/>
    <property type="match status" value="1"/>
</dbReference>
<dbReference type="PANTHER" id="PTHR30231">
    <property type="entry name" value="DNA POLYMERASE III SUBUNIT EPSILON"/>
    <property type="match status" value="1"/>
</dbReference>
<dbReference type="InterPro" id="IPR036397">
    <property type="entry name" value="RNaseH_sf"/>
</dbReference>
<dbReference type="InterPro" id="IPR013520">
    <property type="entry name" value="Ribonucl_H"/>
</dbReference>
<evidence type="ECO:0000313" key="5">
    <source>
        <dbReference type="EMBL" id="MBD9699283.1"/>
    </source>
</evidence>
<protein>
    <submittedName>
        <fullName evidence="5">3'-5' exonuclease</fullName>
    </submittedName>
</protein>
<dbReference type="GO" id="GO:0004527">
    <property type="term" value="F:exonuclease activity"/>
    <property type="evidence" value="ECO:0007669"/>
    <property type="project" value="UniProtKB-KW"/>
</dbReference>
<dbReference type="SMART" id="SM00479">
    <property type="entry name" value="EXOIII"/>
    <property type="match status" value="1"/>
</dbReference>
<dbReference type="RefSeq" id="WP_192279222.1">
    <property type="nucleotide sequence ID" value="NZ_JACZDF010000003.1"/>
</dbReference>
<dbReference type="Proteomes" id="UP000642107">
    <property type="component" value="Unassembled WGS sequence"/>
</dbReference>